<evidence type="ECO:0000256" key="4">
    <source>
        <dbReference type="SAM" id="SignalP"/>
    </source>
</evidence>
<name>A0A915LAG8_ROMCU</name>
<feature type="chain" id="PRO_5037918247" evidence="4">
    <location>
        <begin position="23"/>
        <end position="263"/>
    </location>
</feature>
<feature type="domain" description="CUB" evidence="5">
    <location>
        <begin position="37"/>
        <end position="176"/>
    </location>
</feature>
<proteinExistence type="predicted"/>
<keyword evidence="2" id="KW-1015">Disulfide bond</keyword>
<protein>
    <submittedName>
        <fullName evidence="7">CUB domain-containing protein</fullName>
    </submittedName>
</protein>
<dbReference type="PANTHER" id="PTHR24251">
    <property type="entry name" value="OVOCHYMASE-RELATED"/>
    <property type="match status" value="1"/>
</dbReference>
<evidence type="ECO:0000256" key="2">
    <source>
        <dbReference type="ARBA" id="ARBA00023157"/>
    </source>
</evidence>
<dbReference type="CDD" id="cd00041">
    <property type="entry name" value="CUB"/>
    <property type="match status" value="1"/>
</dbReference>
<evidence type="ECO:0000313" key="6">
    <source>
        <dbReference type="Proteomes" id="UP000887565"/>
    </source>
</evidence>
<dbReference type="Pfam" id="PF00431">
    <property type="entry name" value="CUB"/>
    <property type="match status" value="1"/>
</dbReference>
<dbReference type="PROSITE" id="PS01180">
    <property type="entry name" value="CUB"/>
    <property type="match status" value="1"/>
</dbReference>
<reference evidence="7" key="1">
    <citation type="submission" date="2022-11" db="UniProtKB">
        <authorList>
            <consortium name="WormBaseParasite"/>
        </authorList>
    </citation>
    <scope>IDENTIFICATION</scope>
</reference>
<dbReference type="Gene3D" id="2.60.120.290">
    <property type="entry name" value="Spermadhesin, CUB domain"/>
    <property type="match status" value="1"/>
</dbReference>
<evidence type="ECO:0000259" key="5">
    <source>
        <dbReference type="PROSITE" id="PS01180"/>
    </source>
</evidence>
<evidence type="ECO:0000256" key="1">
    <source>
        <dbReference type="ARBA" id="ARBA00022737"/>
    </source>
</evidence>
<comment type="caution">
    <text evidence="3">Lacks conserved residue(s) required for the propagation of feature annotation.</text>
</comment>
<sequence length="263" mass="30627">MARWIGDAIMLTTLWDLVIILADQRTFFSYFDAGKLCEFNITSRKNGKTGVLQSPNYPRQYDPNIRCEYHFMSVGQERVQLIFTDFDLYHPANLIKNDTKYIEPPICRDDNDHVSAFVELNGRMSQLGTFCGEELPSQLMSSRSQISLEFVSHHHFILLSHASRPYRGFQLTYRFVTDFAMESGEKDSKRILNEVYRSIPNLMRFGKQIFLLAVKKWGAKTLGKCPSNSACENLHKNINKRMLEETKHQEKENVNKNEDIRNK</sequence>
<dbReference type="AlphaFoldDB" id="A0A915LAG8"/>
<accession>A0A915LAG8</accession>
<organism evidence="6 7">
    <name type="scientific">Romanomermis culicivorax</name>
    <name type="common">Nematode worm</name>
    <dbReference type="NCBI Taxonomy" id="13658"/>
    <lineage>
        <taxon>Eukaryota</taxon>
        <taxon>Metazoa</taxon>
        <taxon>Ecdysozoa</taxon>
        <taxon>Nematoda</taxon>
        <taxon>Enoplea</taxon>
        <taxon>Dorylaimia</taxon>
        <taxon>Mermithida</taxon>
        <taxon>Mermithoidea</taxon>
        <taxon>Mermithidae</taxon>
        <taxon>Romanomermis</taxon>
    </lineage>
</organism>
<keyword evidence="6" id="KW-1185">Reference proteome</keyword>
<keyword evidence="1" id="KW-0677">Repeat</keyword>
<keyword evidence="4" id="KW-0732">Signal</keyword>
<dbReference type="Proteomes" id="UP000887565">
    <property type="component" value="Unplaced"/>
</dbReference>
<dbReference type="InterPro" id="IPR000859">
    <property type="entry name" value="CUB_dom"/>
</dbReference>
<dbReference type="SMART" id="SM00042">
    <property type="entry name" value="CUB"/>
    <property type="match status" value="1"/>
</dbReference>
<dbReference type="WBParaSite" id="nRc.2.0.1.t48120-RA">
    <property type="protein sequence ID" value="nRc.2.0.1.t48120-RA"/>
    <property type="gene ID" value="nRc.2.0.1.g48120"/>
</dbReference>
<evidence type="ECO:0000256" key="3">
    <source>
        <dbReference type="PROSITE-ProRule" id="PRU00059"/>
    </source>
</evidence>
<evidence type="ECO:0000313" key="7">
    <source>
        <dbReference type="WBParaSite" id="nRc.2.0.1.t48120-RA"/>
    </source>
</evidence>
<feature type="signal peptide" evidence="4">
    <location>
        <begin position="1"/>
        <end position="22"/>
    </location>
</feature>
<dbReference type="SUPFAM" id="SSF49854">
    <property type="entry name" value="Spermadhesin, CUB domain"/>
    <property type="match status" value="1"/>
</dbReference>
<dbReference type="InterPro" id="IPR035914">
    <property type="entry name" value="Sperma_CUB_dom_sf"/>
</dbReference>